<dbReference type="InterPro" id="IPR036179">
    <property type="entry name" value="Ig-like_dom_sf"/>
</dbReference>
<dbReference type="OrthoDB" id="6077854at2759"/>
<organism evidence="2 3">
    <name type="scientific">Muraenolepis orangiensis</name>
    <name type="common">Patagonian moray cod</name>
    <dbReference type="NCBI Taxonomy" id="630683"/>
    <lineage>
        <taxon>Eukaryota</taxon>
        <taxon>Metazoa</taxon>
        <taxon>Chordata</taxon>
        <taxon>Craniata</taxon>
        <taxon>Vertebrata</taxon>
        <taxon>Euteleostomi</taxon>
        <taxon>Actinopterygii</taxon>
        <taxon>Neopterygii</taxon>
        <taxon>Teleostei</taxon>
        <taxon>Neoteleostei</taxon>
        <taxon>Acanthomorphata</taxon>
        <taxon>Zeiogadaria</taxon>
        <taxon>Gadariae</taxon>
        <taxon>Gadiformes</taxon>
        <taxon>Muraenolepidoidei</taxon>
        <taxon>Muraenolepididae</taxon>
        <taxon>Muraenolepis</taxon>
    </lineage>
</organism>
<dbReference type="InterPro" id="IPR013783">
    <property type="entry name" value="Ig-like_fold"/>
</dbReference>
<feature type="domain" description="Ig-like" evidence="1">
    <location>
        <begin position="166"/>
        <end position="201"/>
    </location>
</feature>
<dbReference type="SMART" id="SM00409">
    <property type="entry name" value="IG"/>
    <property type="match status" value="1"/>
</dbReference>
<dbReference type="PROSITE" id="PS50835">
    <property type="entry name" value="IG_LIKE"/>
    <property type="match status" value="1"/>
</dbReference>
<comment type="caution">
    <text evidence="2">The sequence shown here is derived from an EMBL/GenBank/DDBJ whole genome shotgun (WGS) entry which is preliminary data.</text>
</comment>
<proteinExistence type="predicted"/>
<name>A0A9Q0E6U8_9TELE</name>
<evidence type="ECO:0000313" key="3">
    <source>
        <dbReference type="Proteomes" id="UP001148018"/>
    </source>
</evidence>
<dbReference type="InterPro" id="IPR007110">
    <property type="entry name" value="Ig-like_dom"/>
</dbReference>
<accession>A0A9Q0E6U8</accession>
<dbReference type="AlphaFoldDB" id="A0A9Q0E6U8"/>
<reference evidence="2" key="1">
    <citation type="submission" date="2022-07" db="EMBL/GenBank/DDBJ databases">
        <title>Chromosome-level genome of Muraenolepis orangiensis.</title>
        <authorList>
            <person name="Kim J."/>
        </authorList>
    </citation>
    <scope>NUCLEOTIDE SEQUENCE</scope>
    <source>
        <strain evidence="2">KU_S4_2022</strain>
        <tissue evidence="2">Muscle</tissue>
    </source>
</reference>
<protein>
    <recommendedName>
        <fullName evidence="1">Ig-like domain-containing protein</fullName>
    </recommendedName>
</protein>
<dbReference type="InterPro" id="IPR003599">
    <property type="entry name" value="Ig_sub"/>
</dbReference>
<dbReference type="Gene3D" id="2.60.40.10">
    <property type="entry name" value="Immunoglobulins"/>
    <property type="match status" value="1"/>
</dbReference>
<dbReference type="SUPFAM" id="SSF48726">
    <property type="entry name" value="Immunoglobulin"/>
    <property type="match status" value="2"/>
</dbReference>
<gene>
    <name evidence="2" type="ORF">NHX12_034088</name>
</gene>
<keyword evidence="3" id="KW-1185">Reference proteome</keyword>
<dbReference type="EMBL" id="JANIIK010000048">
    <property type="protein sequence ID" value="KAJ3600138.1"/>
    <property type="molecule type" value="Genomic_DNA"/>
</dbReference>
<dbReference type="Proteomes" id="UP001148018">
    <property type="component" value="Unassembled WGS sequence"/>
</dbReference>
<sequence length="273" mass="28403">MEYHWILFSVVLQLTFHPGRPRLTIAPAGAHLVVPLNGALSLHCTGQRVVQWQREAGPRIRVQVRNPDNAFRKSMVFNLLTRSGDSASIPCLATDPGLVDLRLETCHGGPLASGLRYTASLEKGVTIHDTEKADEGCYVCTGRLGVHRVQSLPYQLTVRPVPVAPPEIQLQGPKRVLLTQGQSLSLGCNTSNANGDIKIKWIPPPGSVSSLSLASASGSVSSLSLASASGSVSSLSLASASDSVSSLSLASASGSVSSLSLASASGSVSSLSL</sequence>
<evidence type="ECO:0000313" key="2">
    <source>
        <dbReference type="EMBL" id="KAJ3600138.1"/>
    </source>
</evidence>
<evidence type="ECO:0000259" key="1">
    <source>
        <dbReference type="PROSITE" id="PS50835"/>
    </source>
</evidence>